<dbReference type="InterPro" id="IPR002885">
    <property type="entry name" value="PPR_rpt"/>
</dbReference>
<evidence type="ECO:0000256" key="1">
    <source>
        <dbReference type="ARBA" id="ARBA00022737"/>
    </source>
</evidence>
<gene>
    <name evidence="4" type="ORF">GIB67_013988</name>
</gene>
<evidence type="ECO:0008006" key="6">
    <source>
        <dbReference type="Google" id="ProtNLM"/>
    </source>
</evidence>
<dbReference type="Gene3D" id="1.25.40.10">
    <property type="entry name" value="Tetratricopeptide repeat domain"/>
    <property type="match status" value="2"/>
</dbReference>
<evidence type="ECO:0000256" key="3">
    <source>
        <dbReference type="SAM" id="MobiDB-lite"/>
    </source>
</evidence>
<dbReference type="InterPro" id="IPR011990">
    <property type="entry name" value="TPR-like_helical_dom_sf"/>
</dbReference>
<dbReference type="GO" id="GO:0003723">
    <property type="term" value="F:RNA binding"/>
    <property type="evidence" value="ECO:0007669"/>
    <property type="project" value="InterPro"/>
</dbReference>
<dbReference type="AlphaFoldDB" id="A0A7J7LDJ8"/>
<protein>
    <recommendedName>
        <fullName evidence="6">Pentatricopeptide repeat-containing protein</fullName>
    </recommendedName>
</protein>
<proteinExistence type="predicted"/>
<organism evidence="4 5">
    <name type="scientific">Kingdonia uniflora</name>
    <dbReference type="NCBI Taxonomy" id="39325"/>
    <lineage>
        <taxon>Eukaryota</taxon>
        <taxon>Viridiplantae</taxon>
        <taxon>Streptophyta</taxon>
        <taxon>Embryophyta</taxon>
        <taxon>Tracheophyta</taxon>
        <taxon>Spermatophyta</taxon>
        <taxon>Magnoliopsida</taxon>
        <taxon>Ranunculales</taxon>
        <taxon>Circaeasteraceae</taxon>
        <taxon>Kingdonia</taxon>
    </lineage>
</organism>
<keyword evidence="1" id="KW-0677">Repeat</keyword>
<dbReference type="PANTHER" id="PTHR47926:SF437">
    <property type="entry name" value="PENTACOTRIPEPTIDE-REPEAT REGION OF PRORP DOMAIN-CONTAINING PROTEIN"/>
    <property type="match status" value="1"/>
</dbReference>
<feature type="region of interest" description="Disordered" evidence="3">
    <location>
        <begin position="1"/>
        <end position="20"/>
    </location>
</feature>
<accession>A0A7J7LDJ8</accession>
<feature type="repeat" description="PPR" evidence="2">
    <location>
        <begin position="251"/>
        <end position="285"/>
    </location>
</feature>
<dbReference type="Pfam" id="PF01535">
    <property type="entry name" value="PPR"/>
    <property type="match status" value="2"/>
</dbReference>
<dbReference type="GO" id="GO:0009451">
    <property type="term" value="P:RNA modification"/>
    <property type="evidence" value="ECO:0007669"/>
    <property type="project" value="InterPro"/>
</dbReference>
<dbReference type="OrthoDB" id="426361at2759"/>
<dbReference type="FunFam" id="1.25.40.10:FF:000242">
    <property type="entry name" value="Pentatricopeptide repeat-containing protein"/>
    <property type="match status" value="1"/>
</dbReference>
<evidence type="ECO:0000313" key="4">
    <source>
        <dbReference type="EMBL" id="KAF6140695.1"/>
    </source>
</evidence>
<name>A0A7J7LDJ8_9MAGN</name>
<dbReference type="InterPro" id="IPR046960">
    <property type="entry name" value="PPR_At4g14850-like_plant"/>
</dbReference>
<evidence type="ECO:0000256" key="2">
    <source>
        <dbReference type="PROSITE-ProRule" id="PRU00708"/>
    </source>
</evidence>
<sequence>MQGDQTLLGDKAPQGGRFPLEFDDTGSKIGEYRAKFATKCGELAKTHVSPIIRDWRLVDDGGEHSPNSLIPGKEGLREVLTTVAQNIPGLVDENFDQDAVSNKMLQLALELDKFCVAIGIAACAHSGALRQGMWIHEYIRKRGLFREDLFVGTALVDMYAKCGCIKRSVEVFEGLFKRNEYSWSAMIGGFALHGLANQAIFSLERMVKEDGVCPNGVVLLGVLAACTHAGLEEEGIDLLEHMEGRYGVVPKHEHYSCTVNFLCRAGRLDKALELIRRMIMKPFASVWGALLSAYSIKGNVELAELAAKELLDLEPSNGVGVGKDSTYV</sequence>
<reference evidence="4 5" key="1">
    <citation type="journal article" date="2020" name="IScience">
        <title>Genome Sequencing of the Endangered Kingdonia uniflora (Circaeasteraceae, Ranunculales) Reveals Potential Mechanisms of Evolutionary Specialization.</title>
        <authorList>
            <person name="Sun Y."/>
            <person name="Deng T."/>
            <person name="Zhang A."/>
            <person name="Moore M.J."/>
            <person name="Landis J.B."/>
            <person name="Lin N."/>
            <person name="Zhang H."/>
            <person name="Zhang X."/>
            <person name="Huang J."/>
            <person name="Zhang X."/>
            <person name="Sun H."/>
            <person name="Wang H."/>
        </authorList>
    </citation>
    <scope>NUCLEOTIDE SEQUENCE [LARGE SCALE GENOMIC DNA]</scope>
    <source>
        <strain evidence="4">TB1705</strain>
        <tissue evidence="4">Leaf</tissue>
    </source>
</reference>
<dbReference type="Pfam" id="PF12854">
    <property type="entry name" value="PPR_1"/>
    <property type="match status" value="1"/>
</dbReference>
<dbReference type="PANTHER" id="PTHR47926">
    <property type="entry name" value="PENTATRICOPEPTIDE REPEAT-CONTAINING PROTEIN"/>
    <property type="match status" value="1"/>
</dbReference>
<dbReference type="EMBL" id="JACGCM010002358">
    <property type="protein sequence ID" value="KAF6140695.1"/>
    <property type="molecule type" value="Genomic_DNA"/>
</dbReference>
<evidence type="ECO:0000313" key="5">
    <source>
        <dbReference type="Proteomes" id="UP000541444"/>
    </source>
</evidence>
<keyword evidence="5" id="KW-1185">Reference proteome</keyword>
<dbReference type="PROSITE" id="PS51375">
    <property type="entry name" value="PPR"/>
    <property type="match status" value="1"/>
</dbReference>
<comment type="caution">
    <text evidence="4">The sequence shown here is derived from an EMBL/GenBank/DDBJ whole genome shotgun (WGS) entry which is preliminary data.</text>
</comment>
<dbReference type="Proteomes" id="UP000541444">
    <property type="component" value="Unassembled WGS sequence"/>
</dbReference>
<dbReference type="NCBIfam" id="TIGR00756">
    <property type="entry name" value="PPR"/>
    <property type="match status" value="1"/>
</dbReference>